<proteinExistence type="predicted"/>
<reference evidence="2" key="1">
    <citation type="submission" date="2023-02" db="EMBL/GenBank/DDBJ databases">
        <title>Kitasatospora phosalacinea NBRC 14627.</title>
        <authorList>
            <person name="Ichikawa N."/>
            <person name="Sato H."/>
            <person name="Tonouchi N."/>
        </authorList>
    </citation>
    <scope>NUCLEOTIDE SEQUENCE</scope>
    <source>
        <strain evidence="2">NBRC 14627</strain>
    </source>
</reference>
<name>A0A9W6QA91_9ACTN</name>
<accession>A0A9W6QA91</accession>
<evidence type="ECO:0000256" key="1">
    <source>
        <dbReference type="SAM" id="MobiDB-lite"/>
    </source>
</evidence>
<organism evidence="2 3">
    <name type="scientific">Kitasatospora phosalacinea</name>
    <dbReference type="NCBI Taxonomy" id="2065"/>
    <lineage>
        <taxon>Bacteria</taxon>
        <taxon>Bacillati</taxon>
        <taxon>Actinomycetota</taxon>
        <taxon>Actinomycetes</taxon>
        <taxon>Kitasatosporales</taxon>
        <taxon>Streptomycetaceae</taxon>
        <taxon>Kitasatospora</taxon>
    </lineage>
</organism>
<sequence length="195" mass="20062">MIGMTTTDGAGPRAHHYGYAHRVLPGLVRDLGGKMLDHEPTAGFTGGLTAIWQGYGEKLSESERLPADGLSADLVQGDGYRALFVVLPPAGAPSEAHFVAVVQAAGAEGCRYLTLEHGVSPVDGQAYTVLGEWTADGRHLNLGSGPAAEPGDFLAAVGRVLAQSVPVHAATRAGVPESGKSGGRGLRGLRGLFGR</sequence>
<feature type="compositionally biased region" description="Gly residues" evidence="1">
    <location>
        <begin position="180"/>
        <end position="195"/>
    </location>
</feature>
<gene>
    <name evidence="2" type="ORF">Kpho02_39200</name>
</gene>
<evidence type="ECO:0000313" key="3">
    <source>
        <dbReference type="Proteomes" id="UP001165041"/>
    </source>
</evidence>
<evidence type="ECO:0000313" key="2">
    <source>
        <dbReference type="EMBL" id="GLW71621.1"/>
    </source>
</evidence>
<protein>
    <submittedName>
        <fullName evidence="2">Uncharacterized protein</fullName>
    </submittedName>
</protein>
<dbReference type="EMBL" id="BSSA01000013">
    <property type="protein sequence ID" value="GLW71621.1"/>
    <property type="molecule type" value="Genomic_DNA"/>
</dbReference>
<dbReference type="AlphaFoldDB" id="A0A9W6QA91"/>
<feature type="region of interest" description="Disordered" evidence="1">
    <location>
        <begin position="173"/>
        <end position="195"/>
    </location>
</feature>
<comment type="caution">
    <text evidence="2">The sequence shown here is derived from an EMBL/GenBank/DDBJ whole genome shotgun (WGS) entry which is preliminary data.</text>
</comment>
<dbReference type="Proteomes" id="UP001165041">
    <property type="component" value="Unassembled WGS sequence"/>
</dbReference>